<organism evidence="3 4">
    <name type="scientific">Polaromonas aquatica</name>
    <dbReference type="NCBI Taxonomy" id="332657"/>
    <lineage>
        <taxon>Bacteria</taxon>
        <taxon>Pseudomonadati</taxon>
        <taxon>Pseudomonadota</taxon>
        <taxon>Betaproteobacteria</taxon>
        <taxon>Burkholderiales</taxon>
        <taxon>Comamonadaceae</taxon>
        <taxon>Polaromonas</taxon>
    </lineage>
</organism>
<comment type="caution">
    <text evidence="3">The sequence shown here is derived from an EMBL/GenBank/DDBJ whole genome shotgun (WGS) entry which is preliminary data.</text>
</comment>
<accession>A0ABW1TRI5</accession>
<dbReference type="Pfam" id="PF12172">
    <property type="entry name" value="zf-ChsH2"/>
    <property type="match status" value="1"/>
</dbReference>
<dbReference type="Pfam" id="PF01796">
    <property type="entry name" value="OB_ChsH2_C"/>
    <property type="match status" value="1"/>
</dbReference>
<gene>
    <name evidence="3" type="ORF">ACFQND_02610</name>
</gene>
<sequence length="141" mass="15484">MNRIEPKDAHVKPLPVPDADTGAYWRGLENGQLLLQHCLECGHVQFYQQAICRECGSERLEHCAASGGGRVHSFSVVHRAPGPAFKQDTPYAVLLVELDEGPRMISSLVKGDVTQITFDMRVQLVCEAAGGGIFLPRFRPA</sequence>
<evidence type="ECO:0000259" key="1">
    <source>
        <dbReference type="Pfam" id="PF01796"/>
    </source>
</evidence>
<dbReference type="Gene3D" id="6.10.30.10">
    <property type="match status" value="1"/>
</dbReference>
<dbReference type="SUPFAM" id="SSF50249">
    <property type="entry name" value="Nucleic acid-binding proteins"/>
    <property type="match status" value="1"/>
</dbReference>
<evidence type="ECO:0000313" key="3">
    <source>
        <dbReference type="EMBL" id="MFC6280119.1"/>
    </source>
</evidence>
<feature type="domain" description="ChsH2 C-terminal OB-fold" evidence="1">
    <location>
        <begin position="64"/>
        <end position="125"/>
    </location>
</feature>
<dbReference type="RefSeq" id="WP_371434446.1">
    <property type="nucleotide sequence ID" value="NZ_JBHSRS010000005.1"/>
</dbReference>
<reference evidence="4" key="1">
    <citation type="journal article" date="2019" name="Int. J. Syst. Evol. Microbiol.">
        <title>The Global Catalogue of Microorganisms (GCM) 10K type strain sequencing project: providing services to taxonomists for standard genome sequencing and annotation.</title>
        <authorList>
            <consortium name="The Broad Institute Genomics Platform"/>
            <consortium name="The Broad Institute Genome Sequencing Center for Infectious Disease"/>
            <person name="Wu L."/>
            <person name="Ma J."/>
        </authorList>
    </citation>
    <scope>NUCLEOTIDE SEQUENCE [LARGE SCALE GENOMIC DNA]</scope>
    <source>
        <strain evidence="4">CCUG 39402</strain>
    </source>
</reference>
<dbReference type="Proteomes" id="UP001596270">
    <property type="component" value="Unassembled WGS sequence"/>
</dbReference>
<dbReference type="PANTHER" id="PTHR34075:SF5">
    <property type="entry name" value="BLR3430 PROTEIN"/>
    <property type="match status" value="1"/>
</dbReference>
<name>A0ABW1TRI5_9BURK</name>
<dbReference type="InterPro" id="IPR022002">
    <property type="entry name" value="ChsH2_Znr"/>
</dbReference>
<evidence type="ECO:0000313" key="4">
    <source>
        <dbReference type="Proteomes" id="UP001596270"/>
    </source>
</evidence>
<dbReference type="EMBL" id="JBHSRS010000005">
    <property type="protein sequence ID" value="MFC6280119.1"/>
    <property type="molecule type" value="Genomic_DNA"/>
</dbReference>
<dbReference type="InterPro" id="IPR002878">
    <property type="entry name" value="ChsH2_C"/>
</dbReference>
<protein>
    <submittedName>
        <fullName evidence="3">Zn-ribbon domain-containing OB-fold protein</fullName>
    </submittedName>
</protein>
<proteinExistence type="predicted"/>
<evidence type="ECO:0000259" key="2">
    <source>
        <dbReference type="Pfam" id="PF12172"/>
    </source>
</evidence>
<dbReference type="PANTHER" id="PTHR34075">
    <property type="entry name" value="BLR3430 PROTEIN"/>
    <property type="match status" value="1"/>
</dbReference>
<feature type="domain" description="ChsH2 rubredoxin-like zinc ribbon" evidence="2">
    <location>
        <begin position="25"/>
        <end position="61"/>
    </location>
</feature>
<dbReference type="InterPro" id="IPR012340">
    <property type="entry name" value="NA-bd_OB-fold"/>
</dbReference>
<dbReference type="InterPro" id="IPR052513">
    <property type="entry name" value="Thioester_dehydratase-like"/>
</dbReference>
<keyword evidence="4" id="KW-1185">Reference proteome</keyword>